<dbReference type="PROSITE" id="PS00028">
    <property type="entry name" value="ZINC_FINGER_C2H2_1"/>
    <property type="match status" value="2"/>
</dbReference>
<dbReference type="Gene3D" id="3.30.160.60">
    <property type="entry name" value="Classic Zinc Finger"/>
    <property type="match status" value="1"/>
</dbReference>
<dbReference type="Gene3D" id="1.10.287.110">
    <property type="entry name" value="DnaJ domain"/>
    <property type="match status" value="1"/>
</dbReference>
<feature type="compositionally biased region" description="Polar residues" evidence="2">
    <location>
        <begin position="415"/>
        <end position="435"/>
    </location>
</feature>
<dbReference type="SMART" id="SM00271">
    <property type="entry name" value="DnaJ"/>
    <property type="match status" value="1"/>
</dbReference>
<dbReference type="EMBL" id="IACF01002032">
    <property type="protein sequence ID" value="LAB67702.1"/>
    <property type="molecule type" value="mRNA"/>
</dbReference>
<dbReference type="InterPro" id="IPR036869">
    <property type="entry name" value="J_dom_sf"/>
</dbReference>
<dbReference type="GO" id="GO:0005737">
    <property type="term" value="C:cytoplasm"/>
    <property type="evidence" value="ECO:0007669"/>
    <property type="project" value="TreeGrafter"/>
</dbReference>
<dbReference type="CDD" id="cd06257">
    <property type="entry name" value="DnaJ"/>
    <property type="match status" value="1"/>
</dbReference>
<keyword evidence="1" id="KW-0175">Coiled coil</keyword>
<dbReference type="InterPro" id="IPR051964">
    <property type="entry name" value="Chaperone_stress_response"/>
</dbReference>
<dbReference type="SMART" id="SM00355">
    <property type="entry name" value="ZnF_C2H2"/>
    <property type="match status" value="2"/>
</dbReference>
<feature type="coiled-coil region" evidence="1">
    <location>
        <begin position="222"/>
        <end position="277"/>
    </location>
</feature>
<sequence length="575" mass="65997">MRCHYEVLQLSESATAEELKKSYKKLALKCHPDKNPGREAEANEEFKEICGAYTTLSDPQERAFYDRNKESILRGAGSDEAGRSSETLDVFKYFSTSCFPGGFTDAAGGFFAVYRSLFDELSLKDMKYMKEEDHHIPAFGYSSTDHEDAASFYGYWMGYCTSMPFAWADQIDVRQASCRYVEKKIERENRKHRDQEKKKFNEQVRNLVMFVRKRDPRWKDHLRVLEQRNAASAAKREQVQQRIEQERLLQREQDKEDQTLIKAKQEYLQQLKEMERQMRSGDYTSTASASNSDDGDSEGDDETKLEEEDDDDDEFELACLVCCKIFSSERTKELHMKTKKHKQKLAQLIQEEEINREEEEDDGSNEDEIECEPETPVSDPEDEPEPIPQTAQNKRDKKKRKEEKKLQKMKKKQQPDSNNSDSNADQEDSCSNTVDVTEEIDNRLSSVNINHEEKIEVSVEAVEGITVEACGQEPLSAEGNNSEEPAEKESHEKTKARLRAQKAKDNKKKGKKGNDTCARVAVLSNDSQQGDTVCRICQSTFTSKNKLFQHIKVTGHAVLQEAPNTGKKAAKTRKK</sequence>
<feature type="region of interest" description="Disordered" evidence="2">
    <location>
        <begin position="278"/>
        <end position="312"/>
    </location>
</feature>
<evidence type="ECO:0000313" key="4">
    <source>
        <dbReference type="EMBL" id="LAB67702.1"/>
    </source>
</evidence>
<dbReference type="Pfam" id="PF21884">
    <property type="entry name" value="ZUO1-like_ZHD"/>
    <property type="match status" value="1"/>
</dbReference>
<dbReference type="InterPro" id="IPR013087">
    <property type="entry name" value="Znf_C2H2_type"/>
</dbReference>
<dbReference type="SUPFAM" id="SSF57667">
    <property type="entry name" value="beta-beta-alpha zinc fingers"/>
    <property type="match status" value="1"/>
</dbReference>
<accession>A0A2P2I104</accession>
<dbReference type="InterPro" id="IPR001623">
    <property type="entry name" value="DnaJ_domain"/>
</dbReference>
<dbReference type="Pfam" id="PF00226">
    <property type="entry name" value="DnaJ"/>
    <property type="match status" value="1"/>
</dbReference>
<name>A0A2P2I104_9CRUS</name>
<feature type="compositionally biased region" description="Acidic residues" evidence="2">
    <location>
        <begin position="293"/>
        <end position="312"/>
    </location>
</feature>
<evidence type="ECO:0000259" key="3">
    <source>
        <dbReference type="PROSITE" id="PS50076"/>
    </source>
</evidence>
<reference evidence="5" key="1">
    <citation type="submission" date="2017-11" db="EMBL/GenBank/DDBJ databases">
        <title>The sensing device of the deep-sea amphipod.</title>
        <authorList>
            <person name="Kobayashi H."/>
            <person name="Nagahama T."/>
            <person name="Arai W."/>
            <person name="Sasagawa Y."/>
            <person name="Umeda M."/>
            <person name="Hayashi T."/>
            <person name="Nikaido I."/>
            <person name="Watanabe H."/>
            <person name="Oguri K."/>
            <person name="Kitazato H."/>
            <person name="Fujioka K."/>
            <person name="Kido Y."/>
            <person name="Takami H."/>
        </authorList>
    </citation>
    <scope>NUCLEOTIDE SEQUENCE</scope>
    <source>
        <tissue evidence="5">Whole body</tissue>
    </source>
</reference>
<evidence type="ECO:0000313" key="5">
    <source>
        <dbReference type="EMBL" id="LAC19481.1"/>
    </source>
</evidence>
<feature type="domain" description="J" evidence="3">
    <location>
        <begin position="3"/>
        <end position="69"/>
    </location>
</feature>
<feature type="compositionally biased region" description="Basic and acidic residues" evidence="2">
    <location>
        <begin position="485"/>
        <end position="495"/>
    </location>
</feature>
<proteinExistence type="evidence at transcript level"/>
<feature type="compositionally biased region" description="Basic residues" evidence="2">
    <location>
        <begin position="496"/>
        <end position="511"/>
    </location>
</feature>
<feature type="compositionally biased region" description="Acidic residues" evidence="2">
    <location>
        <begin position="350"/>
        <end position="385"/>
    </location>
</feature>
<dbReference type="PANTHER" id="PTHR44029">
    <property type="entry name" value="DNAJ HOMOLOG SUBFAMILY C MEMBER 21"/>
    <property type="match status" value="1"/>
</dbReference>
<dbReference type="PRINTS" id="PR00625">
    <property type="entry name" value="JDOMAIN"/>
</dbReference>
<organism evidence="4">
    <name type="scientific">Hirondellea gigas</name>
    <dbReference type="NCBI Taxonomy" id="1518452"/>
    <lineage>
        <taxon>Eukaryota</taxon>
        <taxon>Metazoa</taxon>
        <taxon>Ecdysozoa</taxon>
        <taxon>Arthropoda</taxon>
        <taxon>Crustacea</taxon>
        <taxon>Multicrustacea</taxon>
        <taxon>Malacostraca</taxon>
        <taxon>Eumalacostraca</taxon>
        <taxon>Peracarida</taxon>
        <taxon>Amphipoda</taxon>
        <taxon>Amphilochidea</taxon>
        <taxon>Lysianassida</taxon>
        <taxon>Lysianassidira</taxon>
        <taxon>Lysianassoidea</taxon>
        <taxon>Lysianassidae</taxon>
        <taxon>Hirondellea</taxon>
    </lineage>
</organism>
<feature type="region of interest" description="Disordered" evidence="2">
    <location>
        <begin position="469"/>
        <end position="515"/>
    </location>
</feature>
<feature type="region of interest" description="Disordered" evidence="2">
    <location>
        <begin position="333"/>
        <end position="437"/>
    </location>
</feature>
<dbReference type="PANTHER" id="PTHR44029:SF1">
    <property type="entry name" value="DNAJ HOMOLOG SUBFAMILY C MEMBER 21"/>
    <property type="match status" value="1"/>
</dbReference>
<dbReference type="InterPro" id="IPR054076">
    <property type="entry name" value="ZUO1-like_ZHD"/>
</dbReference>
<evidence type="ECO:0000256" key="2">
    <source>
        <dbReference type="SAM" id="MobiDB-lite"/>
    </source>
</evidence>
<dbReference type="PROSITE" id="PS50076">
    <property type="entry name" value="DNAJ_2"/>
    <property type="match status" value="1"/>
</dbReference>
<dbReference type="AlphaFoldDB" id="A0A2P2I104"/>
<feature type="compositionally biased region" description="Basic residues" evidence="2">
    <location>
        <begin position="395"/>
        <end position="412"/>
    </location>
</feature>
<protein>
    <submittedName>
        <fullName evidence="4">DnaJ homolog subfamily C member 21-like</fullName>
    </submittedName>
</protein>
<dbReference type="EMBL" id="IACT01000024">
    <property type="protein sequence ID" value="LAC19481.1"/>
    <property type="molecule type" value="mRNA"/>
</dbReference>
<evidence type="ECO:0000256" key="1">
    <source>
        <dbReference type="SAM" id="Coils"/>
    </source>
</evidence>
<dbReference type="InterPro" id="IPR036236">
    <property type="entry name" value="Znf_C2H2_sf"/>
</dbReference>
<dbReference type="SUPFAM" id="SSF46565">
    <property type="entry name" value="Chaperone J-domain"/>
    <property type="match status" value="1"/>
</dbReference>
<reference evidence="4" key="2">
    <citation type="journal article" date="2018" name="Biosci. Biotechnol. Biochem.">
        <title>Polysaccharide hydrolase of the hadal zone amphipods Hirondellea gigas.</title>
        <authorList>
            <person name="Kobayashi H."/>
            <person name="Nagahama T."/>
            <person name="Arai W."/>
            <person name="Sasagawa Y."/>
            <person name="Umeda M."/>
            <person name="Hayashi T."/>
            <person name="Nikaido I."/>
            <person name="Watanabe H."/>
            <person name="Oguri K."/>
            <person name="Kitazato H."/>
            <person name="Fujioka K."/>
            <person name="Kido Y."/>
            <person name="Takami H."/>
        </authorList>
    </citation>
    <scope>NUCLEOTIDE SEQUENCE</scope>
    <source>
        <tissue evidence="4">Whole body</tissue>
    </source>
</reference>